<comment type="similarity">
    <text evidence="10">Belongs to the PlsX family.</text>
</comment>
<dbReference type="EC" id="2.3.1.274" evidence="8 10"/>
<dbReference type="InterPro" id="IPR012281">
    <property type="entry name" value="Phospholipid_synth_PlsX-like"/>
</dbReference>
<dbReference type="EMBL" id="SHNN01000002">
    <property type="protein sequence ID" value="MCX2981379.1"/>
    <property type="molecule type" value="Genomic_DNA"/>
</dbReference>
<comment type="subunit">
    <text evidence="9 10">Homodimer. Probably interacts with PlsY.</text>
</comment>
<evidence type="ECO:0000256" key="4">
    <source>
        <dbReference type="ARBA" id="ARBA00022679"/>
    </source>
</evidence>
<evidence type="ECO:0000256" key="7">
    <source>
        <dbReference type="ARBA" id="ARBA00023264"/>
    </source>
</evidence>
<dbReference type="Proteomes" id="UP001143362">
    <property type="component" value="Unassembled WGS sequence"/>
</dbReference>
<evidence type="ECO:0000256" key="2">
    <source>
        <dbReference type="ARBA" id="ARBA00022490"/>
    </source>
</evidence>
<dbReference type="PIRSF" id="PIRSF002465">
    <property type="entry name" value="Phsphlp_syn_PlsX"/>
    <property type="match status" value="1"/>
</dbReference>
<keyword evidence="2 10" id="KW-0963">Cytoplasm</keyword>
<dbReference type="PANTHER" id="PTHR30100:SF1">
    <property type="entry name" value="PHOSPHATE ACYLTRANSFERASE"/>
    <property type="match status" value="1"/>
</dbReference>
<keyword evidence="7 10" id="KW-1208">Phospholipid metabolism</keyword>
<dbReference type="GO" id="GO:0016746">
    <property type="term" value="F:acyltransferase activity"/>
    <property type="evidence" value="ECO:0007669"/>
    <property type="project" value="UniProtKB-KW"/>
</dbReference>
<evidence type="ECO:0000256" key="10">
    <source>
        <dbReference type="HAMAP-Rule" id="MF_00019"/>
    </source>
</evidence>
<comment type="pathway">
    <text evidence="10">Lipid metabolism; phospholipid metabolism.</text>
</comment>
<comment type="subcellular location">
    <subcellularLocation>
        <location evidence="10">Cytoplasm</location>
    </subcellularLocation>
    <text evidence="10">Associated with the membrane possibly through PlsY.</text>
</comment>
<dbReference type="Gene3D" id="3.40.718.10">
    <property type="entry name" value="Isopropylmalate Dehydrogenase"/>
    <property type="match status" value="1"/>
</dbReference>
<comment type="function">
    <text evidence="10">Catalyzes the reversible formation of acyl-phosphate (acyl-PO(4)) from acyl-[acyl-carrier-protein] (acyl-ACP). This enzyme utilizes acyl-ACP as fatty acyl donor, but not acyl-CoA.</text>
</comment>
<evidence type="ECO:0000256" key="1">
    <source>
        <dbReference type="ARBA" id="ARBA00001232"/>
    </source>
</evidence>
<dbReference type="InterPro" id="IPR003664">
    <property type="entry name" value="FA_synthesis"/>
</dbReference>
<evidence type="ECO:0000256" key="9">
    <source>
        <dbReference type="ARBA" id="ARBA00046608"/>
    </source>
</evidence>
<dbReference type="SUPFAM" id="SSF53659">
    <property type="entry name" value="Isocitrate/Isopropylmalate dehydrogenase-like"/>
    <property type="match status" value="1"/>
</dbReference>
<dbReference type="RefSeq" id="WP_279245380.1">
    <property type="nucleotide sequence ID" value="NZ_SHNN01000002.1"/>
</dbReference>
<evidence type="ECO:0000256" key="8">
    <source>
        <dbReference type="ARBA" id="ARBA00024069"/>
    </source>
</evidence>
<sequence>MTAEVRLAVDVMSGDHGLRSSIPAAVRAVDADPELSLTLVGDQALITAALGRTHNSRLSLLPASATVAMDASPLDVLRDSSDNPLRIGLDAVAAGSAAGMVSAGNTGALMVLARQALGMLPGFSRPALCSALPVSNGHSYMLDLGANVDCRAAQLHEFARLGIALVSALHADATPAVALLSNGHEATKGNDQIRLCYQYLQDDPEVNFIGSIEANELLSGNAAVVVCDGMLGNIALKAMEGTAAHAARRLESQLGSSLAARLAAKLLTGPLASWRTTIDPASYSGAFMLGLNGVVVKSHGHSDGDSFANAIAQTALCVRNKMVPTLQQHFKVDAAETRLF</sequence>
<evidence type="ECO:0000313" key="12">
    <source>
        <dbReference type="Proteomes" id="UP001143362"/>
    </source>
</evidence>
<accession>A0ABT3THA3</accession>
<dbReference type="Pfam" id="PF02504">
    <property type="entry name" value="FA_synthesis"/>
    <property type="match status" value="1"/>
</dbReference>
<comment type="catalytic activity">
    <reaction evidence="1 10">
        <text>a fatty acyl-[ACP] + phosphate = an acyl phosphate + holo-[ACP]</text>
        <dbReference type="Rhea" id="RHEA:42292"/>
        <dbReference type="Rhea" id="RHEA-COMP:9685"/>
        <dbReference type="Rhea" id="RHEA-COMP:14125"/>
        <dbReference type="ChEBI" id="CHEBI:43474"/>
        <dbReference type="ChEBI" id="CHEBI:59918"/>
        <dbReference type="ChEBI" id="CHEBI:64479"/>
        <dbReference type="ChEBI" id="CHEBI:138651"/>
        <dbReference type="EC" id="2.3.1.274"/>
    </reaction>
</comment>
<keyword evidence="11" id="KW-0012">Acyltransferase</keyword>
<keyword evidence="12" id="KW-1185">Reference proteome</keyword>
<protein>
    <recommendedName>
        <fullName evidence="8 10">Phosphate acyltransferase</fullName>
        <ecNumber evidence="8 10">2.3.1.274</ecNumber>
    </recommendedName>
    <alternativeName>
        <fullName evidence="10">Acyl-ACP phosphotransacylase</fullName>
    </alternativeName>
    <alternativeName>
        <fullName evidence="10">Acyl-[acyl-carrier-protein]--phosphate acyltransferase</fullName>
    </alternativeName>
    <alternativeName>
        <fullName evidence="10">Phosphate-acyl-ACP acyltransferase</fullName>
    </alternativeName>
</protein>
<keyword evidence="3 10" id="KW-0444">Lipid biosynthesis</keyword>
<evidence type="ECO:0000313" key="11">
    <source>
        <dbReference type="EMBL" id="MCX2981379.1"/>
    </source>
</evidence>
<dbReference type="PANTHER" id="PTHR30100">
    <property type="entry name" value="FATTY ACID/PHOSPHOLIPID SYNTHESIS PROTEIN PLSX"/>
    <property type="match status" value="1"/>
</dbReference>
<reference evidence="11" key="1">
    <citation type="submission" date="2019-02" db="EMBL/GenBank/DDBJ databases">
        <authorList>
            <person name="Li S.-H."/>
        </authorList>
    </citation>
    <scope>NUCLEOTIDE SEQUENCE</scope>
    <source>
        <strain evidence="11">IMCC14734</strain>
    </source>
</reference>
<organism evidence="11 12">
    <name type="scientific">Candidatus Litorirhabdus singularis</name>
    <dbReference type="NCBI Taxonomy" id="2518993"/>
    <lineage>
        <taxon>Bacteria</taxon>
        <taxon>Pseudomonadati</taxon>
        <taxon>Pseudomonadota</taxon>
        <taxon>Gammaproteobacteria</taxon>
        <taxon>Cellvibrionales</taxon>
        <taxon>Halieaceae</taxon>
        <taxon>Candidatus Litorirhabdus</taxon>
    </lineage>
</organism>
<evidence type="ECO:0000256" key="6">
    <source>
        <dbReference type="ARBA" id="ARBA00023209"/>
    </source>
</evidence>
<keyword evidence="6 10" id="KW-0594">Phospholipid biosynthesis</keyword>
<proteinExistence type="inferred from homology"/>
<gene>
    <name evidence="10 11" type="primary">plsX</name>
    <name evidence="11" type="ORF">EYC98_10935</name>
</gene>
<comment type="caution">
    <text evidence="11">The sequence shown here is derived from an EMBL/GenBank/DDBJ whole genome shotgun (WGS) entry which is preliminary data.</text>
</comment>
<evidence type="ECO:0000256" key="3">
    <source>
        <dbReference type="ARBA" id="ARBA00022516"/>
    </source>
</evidence>
<dbReference type="NCBIfam" id="TIGR00182">
    <property type="entry name" value="plsX"/>
    <property type="match status" value="1"/>
</dbReference>
<evidence type="ECO:0000256" key="5">
    <source>
        <dbReference type="ARBA" id="ARBA00023098"/>
    </source>
</evidence>
<keyword evidence="4 10" id="KW-0808">Transferase</keyword>
<dbReference type="HAMAP" id="MF_00019">
    <property type="entry name" value="PlsX"/>
    <property type="match status" value="1"/>
</dbReference>
<name>A0ABT3THA3_9GAMM</name>
<keyword evidence="5 10" id="KW-0443">Lipid metabolism</keyword>